<gene>
    <name evidence="3 5" type="primary">nagB</name>
    <name evidence="5" type="ORF">H8705_06840</name>
</gene>
<comment type="function">
    <text evidence="3">Catalyzes the reversible isomerization-deamination of glucosamine 6-phosphate (GlcN6P) to form fructose 6-phosphate (Fru6P) and ammonium ion.</text>
</comment>
<feature type="active site" description="Proton acceptor; for ring-opening step" evidence="3">
    <location>
        <position position="138"/>
    </location>
</feature>
<dbReference type="AlphaFoldDB" id="A0A926ICL0"/>
<comment type="catalytic activity">
    <reaction evidence="3">
        <text>alpha-D-glucosamine 6-phosphate + H2O = beta-D-fructose 6-phosphate + NH4(+)</text>
        <dbReference type="Rhea" id="RHEA:12172"/>
        <dbReference type="ChEBI" id="CHEBI:15377"/>
        <dbReference type="ChEBI" id="CHEBI:28938"/>
        <dbReference type="ChEBI" id="CHEBI:57634"/>
        <dbReference type="ChEBI" id="CHEBI:75989"/>
        <dbReference type="EC" id="3.5.99.6"/>
    </reaction>
</comment>
<evidence type="ECO:0000313" key="6">
    <source>
        <dbReference type="Proteomes" id="UP000623678"/>
    </source>
</evidence>
<protein>
    <recommendedName>
        <fullName evidence="3">Glucosamine-6-phosphate deaminase</fullName>
        <ecNumber evidence="3">3.5.99.6</ecNumber>
    </recommendedName>
    <alternativeName>
        <fullName evidence="3">GlcN6P deaminase</fullName>
        <shortName evidence="3">GNPDA</shortName>
    </alternativeName>
    <alternativeName>
        <fullName evidence="3">Glucosamine-6-phosphate isomerase</fullName>
    </alternativeName>
</protein>
<dbReference type="GO" id="GO:0004342">
    <property type="term" value="F:glucosamine-6-phosphate deaminase activity"/>
    <property type="evidence" value="ECO:0007669"/>
    <property type="project" value="UniProtKB-UniRule"/>
</dbReference>
<dbReference type="PROSITE" id="PS01161">
    <property type="entry name" value="GLC_GALNAC_ISOMERASE"/>
    <property type="match status" value="1"/>
</dbReference>
<feature type="domain" description="Glucosamine/galactosamine-6-phosphate isomerase" evidence="4">
    <location>
        <begin position="20"/>
        <end position="225"/>
    </location>
</feature>
<accession>A0A926ICL0</accession>
<dbReference type="GO" id="GO:0005975">
    <property type="term" value="P:carbohydrate metabolic process"/>
    <property type="evidence" value="ECO:0007669"/>
    <property type="project" value="InterPro"/>
</dbReference>
<feature type="active site" description="For ring-opening step" evidence="3">
    <location>
        <position position="136"/>
    </location>
</feature>
<comment type="caution">
    <text evidence="3">Lacks conserved residue(s) required for the propagation of feature annotation.</text>
</comment>
<dbReference type="SUPFAM" id="SSF100950">
    <property type="entry name" value="NagB/RpiA/CoA transferase-like"/>
    <property type="match status" value="1"/>
</dbReference>
<dbReference type="GO" id="GO:0005737">
    <property type="term" value="C:cytoplasm"/>
    <property type="evidence" value="ECO:0007669"/>
    <property type="project" value="TreeGrafter"/>
</dbReference>
<dbReference type="GO" id="GO:0006046">
    <property type="term" value="P:N-acetylglucosamine catabolic process"/>
    <property type="evidence" value="ECO:0007669"/>
    <property type="project" value="UniProtKB-UniRule"/>
</dbReference>
<keyword evidence="6" id="KW-1185">Reference proteome</keyword>
<dbReference type="HAMAP" id="MF_01241">
    <property type="entry name" value="GlcN6P_deamin"/>
    <property type="match status" value="1"/>
</dbReference>
<dbReference type="GO" id="GO:0042802">
    <property type="term" value="F:identical protein binding"/>
    <property type="evidence" value="ECO:0007669"/>
    <property type="project" value="TreeGrafter"/>
</dbReference>
<evidence type="ECO:0000259" key="4">
    <source>
        <dbReference type="Pfam" id="PF01182"/>
    </source>
</evidence>
<dbReference type="GO" id="GO:0006043">
    <property type="term" value="P:glucosamine catabolic process"/>
    <property type="evidence" value="ECO:0007669"/>
    <property type="project" value="TreeGrafter"/>
</dbReference>
<comment type="similarity">
    <text evidence="3">Belongs to the glucosamine/galactosamine-6-phosphate isomerase family. NagB subfamily.</text>
</comment>
<dbReference type="EMBL" id="JACRTD010000004">
    <property type="protein sequence ID" value="MBC8585297.1"/>
    <property type="molecule type" value="Genomic_DNA"/>
</dbReference>
<dbReference type="InterPro" id="IPR037171">
    <property type="entry name" value="NagB/RpiA_transferase-like"/>
</dbReference>
<comment type="pathway">
    <text evidence="3">Amino-sugar metabolism; N-acetylneuraminate degradation; D-fructose 6-phosphate from N-acetylneuraminate: step 5/5.</text>
</comment>
<sequence length="241" mass="26851">MKIILAENYLEMSRKAADILCAQITLKPSSVLGLATGSTPIGAYQELVSRYQENKVSFSRIRAVNLDEYQGLSPDDQQSYAYFMRRHLFDFVNILPENCHIPNPQAQDVKEECLRYDRLIDSLGGIDLQLLGLGRNGHIGFNEPGETFMKGTHCVALSQSTIEANRRFFSDKEEVPRQALTVGMAPIMQARQVLLLVSGKDKAPMVKEAFFGPVTPWVPASILQLHKDVILLGDQAALSEI</sequence>
<organism evidence="5 6">
    <name type="scientific">Youxingia wuxianensis</name>
    <dbReference type="NCBI Taxonomy" id="2763678"/>
    <lineage>
        <taxon>Bacteria</taxon>
        <taxon>Bacillati</taxon>
        <taxon>Bacillota</taxon>
        <taxon>Clostridia</taxon>
        <taxon>Eubacteriales</taxon>
        <taxon>Oscillospiraceae</taxon>
        <taxon>Youxingia</taxon>
    </lineage>
</organism>
<dbReference type="RefSeq" id="WP_262395081.1">
    <property type="nucleotide sequence ID" value="NZ_JACRTD010000004.1"/>
</dbReference>
<dbReference type="NCBIfam" id="TIGR00502">
    <property type="entry name" value="nagB"/>
    <property type="match status" value="1"/>
</dbReference>
<evidence type="ECO:0000313" key="5">
    <source>
        <dbReference type="EMBL" id="MBC8585297.1"/>
    </source>
</evidence>
<keyword evidence="1 3" id="KW-0378">Hydrolase</keyword>
<dbReference type="CDD" id="cd01399">
    <property type="entry name" value="GlcN6P_deaminase"/>
    <property type="match status" value="1"/>
</dbReference>
<dbReference type="PANTHER" id="PTHR11280">
    <property type="entry name" value="GLUCOSAMINE-6-PHOSPHATE ISOMERASE"/>
    <property type="match status" value="1"/>
</dbReference>
<feature type="active site" description="For ring-opening step" evidence="3">
    <location>
        <position position="143"/>
    </location>
</feature>
<name>A0A926ICL0_9FIRM</name>
<dbReference type="InterPro" id="IPR006148">
    <property type="entry name" value="Glc/Gal-6P_isomerase"/>
</dbReference>
<dbReference type="GO" id="GO:0019262">
    <property type="term" value="P:N-acetylneuraminate catabolic process"/>
    <property type="evidence" value="ECO:0007669"/>
    <property type="project" value="UniProtKB-UniRule"/>
</dbReference>
<dbReference type="InterPro" id="IPR004547">
    <property type="entry name" value="Glucosamine6P_isomerase"/>
</dbReference>
<dbReference type="Proteomes" id="UP000623678">
    <property type="component" value="Unassembled WGS sequence"/>
</dbReference>
<keyword evidence="2 3" id="KW-0119">Carbohydrate metabolism</keyword>
<proteinExistence type="inferred from homology"/>
<evidence type="ECO:0000256" key="1">
    <source>
        <dbReference type="ARBA" id="ARBA00022801"/>
    </source>
</evidence>
<dbReference type="Pfam" id="PF01182">
    <property type="entry name" value="Glucosamine_iso"/>
    <property type="match status" value="1"/>
</dbReference>
<reference evidence="5" key="1">
    <citation type="submission" date="2020-08" db="EMBL/GenBank/DDBJ databases">
        <title>Genome public.</title>
        <authorList>
            <person name="Liu C."/>
            <person name="Sun Q."/>
        </authorList>
    </citation>
    <scope>NUCLEOTIDE SEQUENCE</scope>
    <source>
        <strain evidence="5">NSJ-64</strain>
    </source>
</reference>
<dbReference type="Gene3D" id="3.40.50.1360">
    <property type="match status" value="1"/>
</dbReference>
<dbReference type="EC" id="3.5.99.6" evidence="3"/>
<evidence type="ECO:0000256" key="3">
    <source>
        <dbReference type="HAMAP-Rule" id="MF_01241"/>
    </source>
</evidence>
<evidence type="ECO:0000256" key="2">
    <source>
        <dbReference type="ARBA" id="ARBA00023277"/>
    </source>
</evidence>
<dbReference type="PANTHER" id="PTHR11280:SF5">
    <property type="entry name" value="GLUCOSAMINE-6-PHOSPHATE ISOMERASE"/>
    <property type="match status" value="1"/>
</dbReference>
<feature type="active site" description="Proton acceptor; for enolization step" evidence="3">
    <location>
        <position position="67"/>
    </location>
</feature>
<dbReference type="InterPro" id="IPR018321">
    <property type="entry name" value="Glucosamine6P_isomerase_CS"/>
</dbReference>
<comment type="caution">
    <text evidence="5">The sequence shown here is derived from an EMBL/GenBank/DDBJ whole genome shotgun (WGS) entry which is preliminary data.</text>
</comment>